<protein>
    <submittedName>
        <fullName evidence="5">GntR family transcriptional regulator</fullName>
    </submittedName>
</protein>
<organism evidence="5 6">
    <name type="scientific">Nocardioides bizhenqiangii</name>
    <dbReference type="NCBI Taxonomy" id="3095076"/>
    <lineage>
        <taxon>Bacteria</taxon>
        <taxon>Bacillati</taxon>
        <taxon>Actinomycetota</taxon>
        <taxon>Actinomycetes</taxon>
        <taxon>Propionibacteriales</taxon>
        <taxon>Nocardioidaceae</taxon>
        <taxon>Nocardioides</taxon>
    </lineage>
</organism>
<keyword evidence="3" id="KW-0804">Transcription</keyword>
<accession>A0ABZ0ZSA6</accession>
<dbReference type="PROSITE" id="PS50949">
    <property type="entry name" value="HTH_GNTR"/>
    <property type="match status" value="1"/>
</dbReference>
<dbReference type="Pfam" id="PF07729">
    <property type="entry name" value="FCD"/>
    <property type="match status" value="1"/>
</dbReference>
<dbReference type="SMART" id="SM00895">
    <property type="entry name" value="FCD"/>
    <property type="match status" value="1"/>
</dbReference>
<dbReference type="Gene3D" id="1.10.10.10">
    <property type="entry name" value="Winged helix-like DNA-binding domain superfamily/Winged helix DNA-binding domain"/>
    <property type="match status" value="1"/>
</dbReference>
<evidence type="ECO:0000256" key="3">
    <source>
        <dbReference type="ARBA" id="ARBA00023163"/>
    </source>
</evidence>
<dbReference type="InterPro" id="IPR036390">
    <property type="entry name" value="WH_DNA-bd_sf"/>
</dbReference>
<evidence type="ECO:0000256" key="2">
    <source>
        <dbReference type="ARBA" id="ARBA00023125"/>
    </source>
</evidence>
<dbReference type="PANTHER" id="PTHR43537:SF5">
    <property type="entry name" value="UXU OPERON TRANSCRIPTIONAL REGULATOR"/>
    <property type="match status" value="1"/>
</dbReference>
<dbReference type="InterPro" id="IPR000524">
    <property type="entry name" value="Tscrpt_reg_HTH_GntR"/>
</dbReference>
<evidence type="ECO:0000256" key="1">
    <source>
        <dbReference type="ARBA" id="ARBA00023015"/>
    </source>
</evidence>
<dbReference type="CDD" id="cd07377">
    <property type="entry name" value="WHTH_GntR"/>
    <property type="match status" value="1"/>
</dbReference>
<reference evidence="6" key="1">
    <citation type="submission" date="2023-12" db="EMBL/GenBank/DDBJ databases">
        <title>Novel species in genus Nocardioides.</title>
        <authorList>
            <person name="Zhou H."/>
        </authorList>
    </citation>
    <scope>NUCLEOTIDE SEQUENCE [LARGE SCALE GENOMIC DNA]</scope>
    <source>
        <strain evidence="6">HM61</strain>
    </source>
</reference>
<dbReference type="PANTHER" id="PTHR43537">
    <property type="entry name" value="TRANSCRIPTIONAL REGULATOR, GNTR FAMILY"/>
    <property type="match status" value="1"/>
</dbReference>
<evidence type="ECO:0000313" key="5">
    <source>
        <dbReference type="EMBL" id="WQQ27174.1"/>
    </source>
</evidence>
<dbReference type="Proteomes" id="UP001327225">
    <property type="component" value="Chromosome"/>
</dbReference>
<evidence type="ECO:0000313" key="6">
    <source>
        <dbReference type="Proteomes" id="UP001327225"/>
    </source>
</evidence>
<dbReference type="Pfam" id="PF00392">
    <property type="entry name" value="GntR"/>
    <property type="match status" value="1"/>
</dbReference>
<dbReference type="SMART" id="SM00345">
    <property type="entry name" value="HTH_GNTR"/>
    <property type="match status" value="1"/>
</dbReference>
<sequence>MSPSPTSARSTRSAHPLGDLVLRPVRGHHAFEGCVEQLATAIRLGAFSFGSALPPERELAERLGVSRATLREAIAGLRTAGMVRTTRGRGGGTVVSYRPATPALGGTPGIAERREELLDSLVFRRVVEPGACYVAATRTLTAAEKLLLTTTLAEVDQAEEPAAHRQADSRLHLAIASVTASPMTIEAVTEVQACLHDMLLAIPVLKVNIEHSSRQHRSIVQAIIASEPTKARRAMEHHCDDTAALLRGLLG</sequence>
<gene>
    <name evidence="5" type="ORF">SHK19_02860</name>
</gene>
<dbReference type="InterPro" id="IPR008920">
    <property type="entry name" value="TF_FadR/GntR_C"/>
</dbReference>
<dbReference type="EMBL" id="CP141059">
    <property type="protein sequence ID" value="WQQ27174.1"/>
    <property type="molecule type" value="Genomic_DNA"/>
</dbReference>
<dbReference type="RefSeq" id="WP_322937782.1">
    <property type="nucleotide sequence ID" value="NZ_CP141059.1"/>
</dbReference>
<dbReference type="PRINTS" id="PR00035">
    <property type="entry name" value="HTHGNTR"/>
</dbReference>
<dbReference type="SUPFAM" id="SSF46785">
    <property type="entry name" value="Winged helix' DNA-binding domain"/>
    <property type="match status" value="1"/>
</dbReference>
<dbReference type="Gene3D" id="1.20.120.530">
    <property type="entry name" value="GntR ligand-binding domain-like"/>
    <property type="match status" value="1"/>
</dbReference>
<keyword evidence="2" id="KW-0238">DNA-binding</keyword>
<feature type="domain" description="HTH gntR-type" evidence="4">
    <location>
        <begin position="28"/>
        <end position="98"/>
    </location>
</feature>
<keyword evidence="6" id="KW-1185">Reference proteome</keyword>
<proteinExistence type="predicted"/>
<dbReference type="InterPro" id="IPR036388">
    <property type="entry name" value="WH-like_DNA-bd_sf"/>
</dbReference>
<evidence type="ECO:0000259" key="4">
    <source>
        <dbReference type="PROSITE" id="PS50949"/>
    </source>
</evidence>
<name>A0ABZ0ZSA6_9ACTN</name>
<dbReference type="InterPro" id="IPR011711">
    <property type="entry name" value="GntR_C"/>
</dbReference>
<dbReference type="SUPFAM" id="SSF48008">
    <property type="entry name" value="GntR ligand-binding domain-like"/>
    <property type="match status" value="1"/>
</dbReference>
<keyword evidence="1" id="KW-0805">Transcription regulation</keyword>